<dbReference type="Gene3D" id="3.40.50.300">
    <property type="entry name" value="P-loop containing nucleotide triphosphate hydrolases"/>
    <property type="match status" value="1"/>
</dbReference>
<dbReference type="InterPro" id="IPR056693">
    <property type="entry name" value="DUF7791"/>
</dbReference>
<protein>
    <recommendedName>
        <fullName evidence="6">NACHT domain-containing protein</fullName>
    </recommendedName>
</protein>
<evidence type="ECO:0000259" key="3">
    <source>
        <dbReference type="Pfam" id="PF25053"/>
    </source>
</evidence>
<feature type="domain" description="DUF7791" evidence="3">
    <location>
        <begin position="554"/>
        <end position="688"/>
    </location>
</feature>
<dbReference type="PANTHER" id="PTHR10039:SF5">
    <property type="entry name" value="NACHT DOMAIN-CONTAINING PROTEIN"/>
    <property type="match status" value="1"/>
</dbReference>
<keyword evidence="5" id="KW-1185">Reference proteome</keyword>
<dbReference type="Pfam" id="PF25053">
    <property type="entry name" value="DUF7791"/>
    <property type="match status" value="1"/>
</dbReference>
<evidence type="ECO:0008006" key="6">
    <source>
        <dbReference type="Google" id="ProtNLM"/>
    </source>
</evidence>
<gene>
    <name evidence="4" type="ORF">L207DRAFT_106576</name>
</gene>
<feature type="domain" description="Nephrocystin 3-like N-terminal" evidence="2">
    <location>
        <begin position="274"/>
        <end position="443"/>
    </location>
</feature>
<sequence length="811" mass="92768">MAFVTMLDPLSSLKMASTVVQFLDFGWKLATEGCELYKSGSLGSNDELEQITRDIACFAENLGVANNGSDLGLSNDEKALRQLAISCKSLAGKLLSELSTLKLQKPQNGLESFRTALRSSRKRGSIQGLEKKLEDLQRQLIMRLMNILRSNQSSVMSTLEEIAAGSRKHGIGNLETIDELRNDNMRYNDNTNNKITQLKNEILVALEQLQEPVRNGEKLSIISAKCLTLAAQGKMQEILHSLHFRAITVREDNIHEAHEKTFDWIFKDAATTTLPDPKFIEWVRSGSGLYWISGKAGSGKSTLMKYLWRHRETTKLLQTWAGSSKLVVSIYYLWNAGNSLQKSQQGLLRSLLFHTLREIPQLIPTVCSSRWLATDLYGDFPNPWTLQELSETCKRLSLQTIMPLKVCFFVDGLDEYDGEHRDIIRIVETMASSISIKLCVSSRPWNVFVEAFGDGNCPNLVLQQFTKGDIHRYVTDNLGKHPQFSTLQLQDFRYNRLVKDIIEKAQGVFLWVFLVVRSLLRGLTDDNDISVLENRLSQIPPGLEKYFEKMLDTIEDIYRENTARIFQVSVHMTQPLSALALASLEKEQTDPHHAINTPIKDLTEEDVISISEKMRKHINARCKDLLAVTPSQHNFLQYQVEFLHRTVRDFLKTRDMSDLLRGRTRGDFDPWVSISRMLLYQIKHFPWTKHYLYTMYRRSPQAAQQWLDDFHRMVQELMYYSKKGEDYNGSTNMAVLDELDRVIAVYASEVAHACTGSQSIRSGLDPKSYNSKTFLSMATDAGLLLYVAEKRRKKSLLPHQTKKWLGLSRKR</sequence>
<evidence type="ECO:0000259" key="2">
    <source>
        <dbReference type="Pfam" id="PF24883"/>
    </source>
</evidence>
<name>A0A2J6RCZ6_HYAVF</name>
<reference evidence="4 5" key="1">
    <citation type="submission" date="2016-04" db="EMBL/GenBank/DDBJ databases">
        <title>A degradative enzymes factory behind the ericoid mycorrhizal symbiosis.</title>
        <authorList>
            <consortium name="DOE Joint Genome Institute"/>
            <person name="Martino E."/>
            <person name="Morin E."/>
            <person name="Grelet G."/>
            <person name="Kuo A."/>
            <person name="Kohler A."/>
            <person name="Daghino S."/>
            <person name="Barry K."/>
            <person name="Choi C."/>
            <person name="Cichocki N."/>
            <person name="Clum A."/>
            <person name="Copeland A."/>
            <person name="Hainaut M."/>
            <person name="Haridas S."/>
            <person name="Labutti K."/>
            <person name="Lindquist E."/>
            <person name="Lipzen A."/>
            <person name="Khouja H.-R."/>
            <person name="Murat C."/>
            <person name="Ohm R."/>
            <person name="Olson A."/>
            <person name="Spatafora J."/>
            <person name="Veneault-Fourrey C."/>
            <person name="Henrissat B."/>
            <person name="Grigoriev I."/>
            <person name="Martin F."/>
            <person name="Perotto S."/>
        </authorList>
    </citation>
    <scope>NUCLEOTIDE SEQUENCE [LARGE SCALE GENOMIC DNA]</scope>
    <source>
        <strain evidence="4 5">F</strain>
    </source>
</reference>
<accession>A0A2J6RCZ6</accession>
<evidence type="ECO:0000256" key="1">
    <source>
        <dbReference type="ARBA" id="ARBA00022737"/>
    </source>
</evidence>
<dbReference type="STRING" id="1149755.A0A2J6RCZ6"/>
<dbReference type="Proteomes" id="UP000235786">
    <property type="component" value="Unassembled WGS sequence"/>
</dbReference>
<organism evidence="4 5">
    <name type="scientific">Hyaloscypha variabilis (strain UAMH 11265 / GT02V1 / F)</name>
    <name type="common">Meliniomyces variabilis</name>
    <dbReference type="NCBI Taxonomy" id="1149755"/>
    <lineage>
        <taxon>Eukaryota</taxon>
        <taxon>Fungi</taxon>
        <taxon>Dikarya</taxon>
        <taxon>Ascomycota</taxon>
        <taxon>Pezizomycotina</taxon>
        <taxon>Leotiomycetes</taxon>
        <taxon>Helotiales</taxon>
        <taxon>Hyaloscyphaceae</taxon>
        <taxon>Hyaloscypha</taxon>
        <taxon>Hyaloscypha variabilis</taxon>
    </lineage>
</organism>
<dbReference type="Pfam" id="PF24883">
    <property type="entry name" value="NPHP3_N"/>
    <property type="match status" value="1"/>
</dbReference>
<dbReference type="EMBL" id="KZ613951">
    <property type="protein sequence ID" value="PMD36379.1"/>
    <property type="molecule type" value="Genomic_DNA"/>
</dbReference>
<keyword evidence="1" id="KW-0677">Repeat</keyword>
<dbReference type="InterPro" id="IPR056884">
    <property type="entry name" value="NPHP3-like_N"/>
</dbReference>
<dbReference type="OrthoDB" id="443402at2759"/>
<dbReference type="AlphaFoldDB" id="A0A2J6RCZ6"/>
<dbReference type="PANTHER" id="PTHR10039">
    <property type="entry name" value="AMELOGENIN"/>
    <property type="match status" value="1"/>
</dbReference>
<evidence type="ECO:0000313" key="5">
    <source>
        <dbReference type="Proteomes" id="UP000235786"/>
    </source>
</evidence>
<dbReference type="InterPro" id="IPR027417">
    <property type="entry name" value="P-loop_NTPase"/>
</dbReference>
<dbReference type="SUPFAM" id="SSF52540">
    <property type="entry name" value="P-loop containing nucleoside triphosphate hydrolases"/>
    <property type="match status" value="1"/>
</dbReference>
<proteinExistence type="predicted"/>
<evidence type="ECO:0000313" key="4">
    <source>
        <dbReference type="EMBL" id="PMD36379.1"/>
    </source>
</evidence>